<evidence type="ECO:0000313" key="2">
    <source>
        <dbReference type="EMBL" id="NIE45074.1"/>
    </source>
</evidence>
<dbReference type="AlphaFoldDB" id="A0A6G5A277"/>
<accession>A0A6G5A277</accession>
<feature type="signal peptide" evidence="1">
    <location>
        <begin position="1"/>
        <end position="20"/>
    </location>
</feature>
<evidence type="ECO:0000256" key="1">
    <source>
        <dbReference type="SAM" id="SignalP"/>
    </source>
</evidence>
<keyword evidence="1" id="KW-0732">Signal</keyword>
<sequence length="66" mass="7413">MKKMLHLHSFPFFLVPVILSTPYSDKNAILRTTFIKLGSSPFSPPLFLHIQPGIRAGFFSLLAHTS</sequence>
<reference evidence="2" key="1">
    <citation type="submission" date="2020-03" db="EMBL/GenBank/DDBJ databases">
        <title>A transcriptome and proteome of the tick Rhipicephalus microplus shaped by the genetic composition of its hosts and developmental stage.</title>
        <authorList>
            <person name="Garcia G.R."/>
            <person name="Ribeiro J.M.C."/>
            <person name="Maruyama S.R."/>
            <person name="Gardinasse L.G."/>
            <person name="Nelson K."/>
            <person name="Ferreira B.R."/>
            <person name="Andrade T.G."/>
            <person name="Santos I.K.F.M."/>
        </authorList>
    </citation>
    <scope>NUCLEOTIDE SEQUENCE</scope>
    <source>
        <strain evidence="2">NSGR</strain>
        <tissue evidence="2">Salivary glands</tissue>
    </source>
</reference>
<proteinExistence type="predicted"/>
<feature type="chain" id="PRO_5026298222" evidence="1">
    <location>
        <begin position="21"/>
        <end position="66"/>
    </location>
</feature>
<dbReference type="EMBL" id="GIKN01002801">
    <property type="protein sequence ID" value="NIE45074.1"/>
    <property type="molecule type" value="Transcribed_RNA"/>
</dbReference>
<protein>
    <submittedName>
        <fullName evidence="2">Putative secreted protein</fullName>
    </submittedName>
</protein>
<name>A0A6G5A277_RHIMP</name>
<organism evidence="2">
    <name type="scientific">Rhipicephalus microplus</name>
    <name type="common">Cattle tick</name>
    <name type="synonym">Boophilus microplus</name>
    <dbReference type="NCBI Taxonomy" id="6941"/>
    <lineage>
        <taxon>Eukaryota</taxon>
        <taxon>Metazoa</taxon>
        <taxon>Ecdysozoa</taxon>
        <taxon>Arthropoda</taxon>
        <taxon>Chelicerata</taxon>
        <taxon>Arachnida</taxon>
        <taxon>Acari</taxon>
        <taxon>Parasitiformes</taxon>
        <taxon>Ixodida</taxon>
        <taxon>Ixodoidea</taxon>
        <taxon>Ixodidae</taxon>
        <taxon>Rhipicephalinae</taxon>
        <taxon>Rhipicephalus</taxon>
        <taxon>Boophilus</taxon>
    </lineage>
</organism>